<dbReference type="CDD" id="cd07377">
    <property type="entry name" value="WHTH_GntR"/>
    <property type="match status" value="1"/>
</dbReference>
<dbReference type="SMART" id="SM00895">
    <property type="entry name" value="FCD"/>
    <property type="match status" value="1"/>
</dbReference>
<proteinExistence type="predicted"/>
<dbReference type="Gene3D" id="1.20.120.530">
    <property type="entry name" value="GntR ligand-binding domain-like"/>
    <property type="match status" value="1"/>
</dbReference>
<dbReference type="PANTHER" id="PTHR43537:SF5">
    <property type="entry name" value="UXU OPERON TRANSCRIPTIONAL REGULATOR"/>
    <property type="match status" value="1"/>
</dbReference>
<dbReference type="STRING" id="185761.SAMN05660282_01385"/>
<dbReference type="Pfam" id="PF00392">
    <property type="entry name" value="GntR"/>
    <property type="match status" value="1"/>
</dbReference>
<dbReference type="EMBL" id="FOPJ01000007">
    <property type="protein sequence ID" value="SFG60999.1"/>
    <property type="molecule type" value="Genomic_DNA"/>
</dbReference>
<dbReference type="SUPFAM" id="SSF46785">
    <property type="entry name" value="Winged helix' DNA-binding domain"/>
    <property type="match status" value="1"/>
</dbReference>
<dbReference type="Pfam" id="PF07729">
    <property type="entry name" value="FCD"/>
    <property type="match status" value="1"/>
</dbReference>
<dbReference type="PANTHER" id="PTHR43537">
    <property type="entry name" value="TRANSCRIPTIONAL REGULATOR, GNTR FAMILY"/>
    <property type="match status" value="1"/>
</dbReference>
<evidence type="ECO:0000256" key="4">
    <source>
        <dbReference type="SAM" id="MobiDB-lite"/>
    </source>
</evidence>
<evidence type="ECO:0000259" key="5">
    <source>
        <dbReference type="PROSITE" id="PS50949"/>
    </source>
</evidence>
<organism evidence="6 7">
    <name type="scientific">Corynebacterium spheniscorum</name>
    <dbReference type="NCBI Taxonomy" id="185761"/>
    <lineage>
        <taxon>Bacteria</taxon>
        <taxon>Bacillati</taxon>
        <taxon>Actinomycetota</taxon>
        <taxon>Actinomycetes</taxon>
        <taxon>Mycobacteriales</taxon>
        <taxon>Corynebacteriaceae</taxon>
        <taxon>Corynebacterium</taxon>
    </lineage>
</organism>
<evidence type="ECO:0000313" key="6">
    <source>
        <dbReference type="EMBL" id="SFG60999.1"/>
    </source>
</evidence>
<keyword evidence="2 6" id="KW-0238">DNA-binding</keyword>
<reference evidence="6 7" key="1">
    <citation type="submission" date="2016-10" db="EMBL/GenBank/DDBJ databases">
        <authorList>
            <person name="de Groot N.N."/>
        </authorList>
    </citation>
    <scope>NUCLEOTIDE SEQUENCE [LARGE SCALE GENOMIC DNA]</scope>
    <source>
        <strain>J11</strain>
        <strain evidence="7">PG 39</strain>
    </source>
</reference>
<evidence type="ECO:0000256" key="3">
    <source>
        <dbReference type="ARBA" id="ARBA00023163"/>
    </source>
</evidence>
<evidence type="ECO:0000256" key="2">
    <source>
        <dbReference type="ARBA" id="ARBA00023125"/>
    </source>
</evidence>
<keyword evidence="3" id="KW-0804">Transcription</keyword>
<keyword evidence="7" id="KW-1185">Reference proteome</keyword>
<keyword evidence="1" id="KW-0805">Transcription regulation</keyword>
<dbReference type="InterPro" id="IPR011711">
    <property type="entry name" value="GntR_C"/>
</dbReference>
<dbReference type="Gene3D" id="1.10.10.10">
    <property type="entry name" value="Winged helix-like DNA-binding domain superfamily/Winged helix DNA-binding domain"/>
    <property type="match status" value="1"/>
</dbReference>
<dbReference type="InterPro" id="IPR036388">
    <property type="entry name" value="WH-like_DNA-bd_sf"/>
</dbReference>
<dbReference type="SUPFAM" id="SSF48008">
    <property type="entry name" value="GntR ligand-binding domain-like"/>
    <property type="match status" value="1"/>
</dbReference>
<dbReference type="InterPro" id="IPR008920">
    <property type="entry name" value="TF_FadR/GntR_C"/>
</dbReference>
<evidence type="ECO:0000256" key="1">
    <source>
        <dbReference type="ARBA" id="ARBA00023015"/>
    </source>
</evidence>
<feature type="domain" description="HTH gntR-type" evidence="5">
    <location>
        <begin position="44"/>
        <end position="112"/>
    </location>
</feature>
<sequence>MSLAPLPPEKGKTVSDALESDSLARPPLPVDALFPSRLPGEMGSSAAGRAAEGIIDFIRRQKLESGDCLPSEPELCEQLECSRSSLREAVRTLGSLDIVEVRHGHGTFVGKMSLDPLVQGLVLRISLSVERSLNGLLEVMEMREAIDQMVASALMEGWRDMDFSRLEALVHQMDRKYRAGESFADEDRAFHRELLSVVDNELMRELSDAFWQVHMAVLPLLGIGYPEDIQLTIDSHAGILRAVAAEDLEAYRKVVSMHYEPLRRVVGRRLHGESPHYPPNSRY</sequence>
<dbReference type="PRINTS" id="PR00035">
    <property type="entry name" value="HTHGNTR"/>
</dbReference>
<dbReference type="AlphaFoldDB" id="A0A1I2TA81"/>
<protein>
    <submittedName>
        <fullName evidence="6">DNA-binding transcriptional regulator, FadR family</fullName>
    </submittedName>
</protein>
<feature type="region of interest" description="Disordered" evidence="4">
    <location>
        <begin position="1"/>
        <end position="23"/>
    </location>
</feature>
<accession>A0A1I2TA81</accession>
<dbReference type="GO" id="GO:0003677">
    <property type="term" value="F:DNA binding"/>
    <property type="evidence" value="ECO:0007669"/>
    <property type="project" value="UniProtKB-KW"/>
</dbReference>
<dbReference type="InterPro" id="IPR000524">
    <property type="entry name" value="Tscrpt_reg_HTH_GntR"/>
</dbReference>
<evidence type="ECO:0000313" key="7">
    <source>
        <dbReference type="Proteomes" id="UP000199065"/>
    </source>
</evidence>
<dbReference type="PROSITE" id="PS50949">
    <property type="entry name" value="HTH_GNTR"/>
    <property type="match status" value="1"/>
</dbReference>
<name>A0A1I2TA81_9CORY</name>
<dbReference type="Proteomes" id="UP000199065">
    <property type="component" value="Unassembled WGS sequence"/>
</dbReference>
<dbReference type="InterPro" id="IPR036390">
    <property type="entry name" value="WH_DNA-bd_sf"/>
</dbReference>
<dbReference type="SMART" id="SM00345">
    <property type="entry name" value="HTH_GNTR"/>
    <property type="match status" value="1"/>
</dbReference>
<dbReference type="RefSeq" id="WP_223845905.1">
    <property type="nucleotide sequence ID" value="NZ_FOPJ01000007.1"/>
</dbReference>
<dbReference type="GO" id="GO:0003700">
    <property type="term" value="F:DNA-binding transcription factor activity"/>
    <property type="evidence" value="ECO:0007669"/>
    <property type="project" value="InterPro"/>
</dbReference>
<gene>
    <name evidence="6" type="ORF">SAMN05660282_01385</name>
</gene>